<dbReference type="SMART" id="SM00822">
    <property type="entry name" value="PKS_KR"/>
    <property type="match status" value="1"/>
</dbReference>
<dbReference type="AlphaFoldDB" id="A0A1G7V2K3"/>
<dbReference type="FunFam" id="3.40.50.720:FF:000084">
    <property type="entry name" value="Short-chain dehydrogenase reductase"/>
    <property type="match status" value="1"/>
</dbReference>
<dbReference type="STRING" id="366584.SAMN05216377_112233"/>
<organism evidence="4 5">
    <name type="scientific">Pseudonocardia oroxyli</name>
    <dbReference type="NCBI Taxonomy" id="366584"/>
    <lineage>
        <taxon>Bacteria</taxon>
        <taxon>Bacillati</taxon>
        <taxon>Actinomycetota</taxon>
        <taxon>Actinomycetes</taxon>
        <taxon>Pseudonocardiales</taxon>
        <taxon>Pseudonocardiaceae</taxon>
        <taxon>Pseudonocardia</taxon>
    </lineage>
</organism>
<evidence type="ECO:0000256" key="2">
    <source>
        <dbReference type="ARBA" id="ARBA00023002"/>
    </source>
</evidence>
<dbReference type="Proteomes" id="UP000198967">
    <property type="component" value="Unassembled WGS sequence"/>
</dbReference>
<comment type="similarity">
    <text evidence="1">Belongs to the short-chain dehydrogenases/reductases (SDR) family.</text>
</comment>
<dbReference type="PRINTS" id="PR00081">
    <property type="entry name" value="GDHRDH"/>
</dbReference>
<evidence type="ECO:0000256" key="1">
    <source>
        <dbReference type="ARBA" id="ARBA00006484"/>
    </source>
</evidence>
<feature type="domain" description="Ketoreductase" evidence="3">
    <location>
        <begin position="1"/>
        <end position="188"/>
    </location>
</feature>
<dbReference type="SUPFAM" id="SSF51735">
    <property type="entry name" value="NAD(P)-binding Rossmann-fold domains"/>
    <property type="match status" value="1"/>
</dbReference>
<dbReference type="GO" id="GO:0048038">
    <property type="term" value="F:quinone binding"/>
    <property type="evidence" value="ECO:0007669"/>
    <property type="project" value="TreeGrafter"/>
</dbReference>
<dbReference type="OrthoDB" id="286404at2"/>
<dbReference type="InterPro" id="IPR002347">
    <property type="entry name" value="SDR_fam"/>
</dbReference>
<dbReference type="GO" id="GO:0006633">
    <property type="term" value="P:fatty acid biosynthetic process"/>
    <property type="evidence" value="ECO:0007669"/>
    <property type="project" value="TreeGrafter"/>
</dbReference>
<evidence type="ECO:0000259" key="3">
    <source>
        <dbReference type="SMART" id="SM00822"/>
    </source>
</evidence>
<dbReference type="EMBL" id="FNBE01000012">
    <property type="protein sequence ID" value="SDG53798.1"/>
    <property type="molecule type" value="Genomic_DNA"/>
</dbReference>
<proteinExistence type="inferred from homology"/>
<dbReference type="PANTHER" id="PTHR42760:SF133">
    <property type="entry name" value="3-OXOACYL-[ACYL-CARRIER-PROTEIN] REDUCTASE"/>
    <property type="match status" value="1"/>
</dbReference>
<dbReference type="Pfam" id="PF13561">
    <property type="entry name" value="adh_short_C2"/>
    <property type="match status" value="1"/>
</dbReference>
<gene>
    <name evidence="4" type="ORF">SAMN05216377_112233</name>
</gene>
<dbReference type="CDD" id="cd05233">
    <property type="entry name" value="SDR_c"/>
    <property type="match status" value="1"/>
</dbReference>
<dbReference type="InterPro" id="IPR036291">
    <property type="entry name" value="NAD(P)-bd_dom_sf"/>
</dbReference>
<name>A0A1G7V2K3_PSEOR</name>
<dbReference type="RefSeq" id="WP_093086819.1">
    <property type="nucleotide sequence ID" value="NZ_FNBE01000012.1"/>
</dbReference>
<evidence type="ECO:0000313" key="5">
    <source>
        <dbReference type="Proteomes" id="UP000198967"/>
    </source>
</evidence>
<evidence type="ECO:0000313" key="4">
    <source>
        <dbReference type="EMBL" id="SDG53798.1"/>
    </source>
</evidence>
<accession>A0A1G7V2K3</accession>
<dbReference type="InterPro" id="IPR057326">
    <property type="entry name" value="KR_dom"/>
</dbReference>
<reference evidence="4 5" key="1">
    <citation type="submission" date="2016-10" db="EMBL/GenBank/DDBJ databases">
        <authorList>
            <person name="de Groot N.N."/>
        </authorList>
    </citation>
    <scope>NUCLEOTIDE SEQUENCE [LARGE SCALE GENOMIC DNA]</scope>
    <source>
        <strain evidence="4 5">CGMCC 4.3143</strain>
    </source>
</reference>
<keyword evidence="2" id="KW-0560">Oxidoreductase</keyword>
<protein>
    <submittedName>
        <fullName evidence="4">Meso-butanediol dehydrogenase / (S,S)-butanediol dehydrogenase / diacetyl reductase</fullName>
    </submittedName>
</protein>
<dbReference type="Gene3D" id="3.40.50.720">
    <property type="entry name" value="NAD(P)-binding Rossmann-like Domain"/>
    <property type="match status" value="1"/>
</dbReference>
<dbReference type="PANTHER" id="PTHR42760">
    <property type="entry name" value="SHORT-CHAIN DEHYDROGENASES/REDUCTASES FAMILY MEMBER"/>
    <property type="match status" value="1"/>
</dbReference>
<keyword evidence="5" id="KW-1185">Reference proteome</keyword>
<sequence>MTVLVTGAAGGLGSAVAARLATEQPVLLTDLDGDRLAEIAGKLAAEGATVAHAVCDVRDRASVRAAFDQADRLPGEVTAVATVAGVGLFVPFAELSDEQWDRTSAVNTRGTFVTCQEFVRRRAGRPGAIATVASIGARLGMEMLADYGPSKAAVIELTHVLARVGAPTGIRANCVMPGLVWTDMWRTTSEWLRANDPAYADATPQQIFDGFVGAMVPMGRPQTPGDVAEAVAFLLSDRAANVTGQTLSVDGGVVMT</sequence>
<dbReference type="GO" id="GO:0016616">
    <property type="term" value="F:oxidoreductase activity, acting on the CH-OH group of donors, NAD or NADP as acceptor"/>
    <property type="evidence" value="ECO:0007669"/>
    <property type="project" value="TreeGrafter"/>
</dbReference>